<evidence type="ECO:0008006" key="3">
    <source>
        <dbReference type="Google" id="ProtNLM"/>
    </source>
</evidence>
<accession>A0ABY6HQ81</accession>
<proteinExistence type="predicted"/>
<dbReference type="Pfam" id="PF11469">
    <property type="entry name" value="Ribonucleas_3_2"/>
    <property type="match status" value="1"/>
</dbReference>
<sequence length="147" mass="16483">MKDLHPELQKILPRIHSMKEIGINKGLAKFGDSITNTSYSLAKSLVIGRLDARKVNRTILSHALKEAGMKPFAKVRSDAHALADTTEAFIGYIYCSEGWSIEQISLILMEKLSLYDLNDFKTESQGATQAFLHLLLKIKDHLLPKFA</sequence>
<dbReference type="InterPro" id="IPR038133">
    <property type="entry name" value="Ribo_III_sf_archaeal"/>
</dbReference>
<gene>
    <name evidence="1" type="ORF">NEF87_001955</name>
</gene>
<name>A0ABY6HQ81_9ARCH</name>
<evidence type="ECO:0000313" key="1">
    <source>
        <dbReference type="EMBL" id="UYP45670.1"/>
    </source>
</evidence>
<keyword evidence="2" id="KW-1185">Reference proteome</keyword>
<dbReference type="Proteomes" id="UP001208689">
    <property type="component" value="Chromosome"/>
</dbReference>
<organism evidence="1 2">
    <name type="scientific">Candidatus Lokiarchaeum ossiferum</name>
    <dbReference type="NCBI Taxonomy" id="2951803"/>
    <lineage>
        <taxon>Archaea</taxon>
        <taxon>Promethearchaeati</taxon>
        <taxon>Promethearchaeota</taxon>
        <taxon>Promethearchaeia</taxon>
        <taxon>Promethearchaeales</taxon>
        <taxon>Promethearchaeaceae</taxon>
        <taxon>Candidatus Lokiarchaeum</taxon>
    </lineage>
</organism>
<reference evidence="1" key="1">
    <citation type="submission" date="2022-09" db="EMBL/GenBank/DDBJ databases">
        <title>Actin cytoskeleton and complex cell architecture in an #Asgard archaeon.</title>
        <authorList>
            <person name="Ponce Toledo R.I."/>
            <person name="Schleper C."/>
            <person name="Rodrigues Oliveira T."/>
            <person name="Wollweber F."/>
            <person name="Xu J."/>
            <person name="Rittmann S."/>
            <person name="Klingl A."/>
            <person name="Pilhofer M."/>
        </authorList>
    </citation>
    <scope>NUCLEOTIDE SEQUENCE</scope>
    <source>
        <strain evidence="1">B-35</strain>
    </source>
</reference>
<protein>
    <recommendedName>
        <fullName evidence="3">RNase III domain-containing protein</fullName>
    </recommendedName>
</protein>
<evidence type="ECO:0000313" key="2">
    <source>
        <dbReference type="Proteomes" id="UP001208689"/>
    </source>
</evidence>
<dbReference type="InterPro" id="IPR036389">
    <property type="entry name" value="RNase_III_sf"/>
</dbReference>
<dbReference type="SUPFAM" id="SSF69065">
    <property type="entry name" value="RNase III domain-like"/>
    <property type="match status" value="1"/>
</dbReference>
<dbReference type="EMBL" id="CP104013">
    <property type="protein sequence ID" value="UYP45670.1"/>
    <property type="molecule type" value="Genomic_DNA"/>
</dbReference>
<dbReference type="Gene3D" id="1.10.1520.20">
    <property type="entry name" value="Ribonuclease III"/>
    <property type="match status" value="1"/>
</dbReference>
<dbReference type="InterPro" id="IPR021568">
    <property type="entry name" value="Ribonuclease_III_archaeal"/>
</dbReference>